<organism evidence="1 2">
    <name type="scientific">Campylobacter ureolyticus</name>
    <dbReference type="NCBI Taxonomy" id="827"/>
    <lineage>
        <taxon>Bacteria</taxon>
        <taxon>Pseudomonadati</taxon>
        <taxon>Campylobacterota</taxon>
        <taxon>Epsilonproteobacteria</taxon>
        <taxon>Campylobacterales</taxon>
        <taxon>Campylobacteraceae</taxon>
        <taxon>Campylobacter</taxon>
    </lineage>
</organism>
<name>A0A9Q4KQS7_9BACT</name>
<evidence type="ECO:0000313" key="2">
    <source>
        <dbReference type="Proteomes" id="UP001075461"/>
    </source>
</evidence>
<proteinExistence type="predicted"/>
<dbReference type="EMBL" id="JAPXGP010000009">
    <property type="protein sequence ID" value="MCZ6162452.1"/>
    <property type="molecule type" value="Genomic_DNA"/>
</dbReference>
<gene>
    <name evidence="1" type="ORF">O6B92_08945</name>
</gene>
<evidence type="ECO:0000313" key="1">
    <source>
        <dbReference type="EMBL" id="MCZ6162452.1"/>
    </source>
</evidence>
<dbReference type="AlphaFoldDB" id="A0A9Q4KQS7"/>
<protein>
    <submittedName>
        <fullName evidence="1">Uncharacterized protein</fullName>
    </submittedName>
</protein>
<dbReference type="Proteomes" id="UP001075461">
    <property type="component" value="Unassembled WGS sequence"/>
</dbReference>
<sequence>MIADRINHYYAKKYAGITIYDTQRDSCLYIGFLHIFKHTDKYNSLYESIEHSYINLIYDHTLKFIDYKEKSSKTNTNDKFFRIYLDKNSSNNCIDSPEIFKKRYLCGEKIPCYKIYPLYIKYHSDSTTYKAINYVSYDTLQNVPKIQKDVIKQIIELVKIYYPKKDKYYEQYDWDDYIVARIIENFQNFSEKMKDKQKLYDNKCLAISQIEGVCDLEYYENSQNIDVKIGYFGSLIGIKAYYFGMIKDRNSGKIVADGVVIKSHYAGWILEKLIKYFGEESRNDNGICNPNKKSEHISKCSDNLIKQYFKGKDL</sequence>
<comment type="caution">
    <text evidence="1">The sequence shown here is derived from an EMBL/GenBank/DDBJ whole genome shotgun (WGS) entry which is preliminary data.</text>
</comment>
<accession>A0A9Q4KQS7</accession>
<reference evidence="1" key="1">
    <citation type="submission" date="2022-12" db="EMBL/GenBank/DDBJ databases">
        <title>Species Delineation and Comparative Genomics within the Campylobacter ureolyticus Complex.</title>
        <authorList>
            <person name="Maki J."/>
            <person name="Howard M."/>
            <person name="Connelly S."/>
            <person name="Hardy D.J."/>
            <person name="Cameron A."/>
        </authorList>
    </citation>
    <scope>NUCLEOTIDE SEQUENCE</scope>
    <source>
        <strain evidence="1">URMC_786</strain>
    </source>
</reference>
<dbReference type="RefSeq" id="WP_269480684.1">
    <property type="nucleotide sequence ID" value="NZ_CAMPWA010000022.1"/>
</dbReference>